<name>A0ABZ2XYS4_9RHOB</name>
<evidence type="ECO:0000259" key="1">
    <source>
        <dbReference type="Pfam" id="PF13472"/>
    </source>
</evidence>
<dbReference type="SUPFAM" id="SSF52266">
    <property type="entry name" value="SGNH hydrolase"/>
    <property type="match status" value="1"/>
</dbReference>
<keyword evidence="2" id="KW-0614">Plasmid</keyword>
<reference evidence="2 3" key="1">
    <citation type="submission" date="2023-04" db="EMBL/GenBank/DDBJ databases">
        <title>Complete genome sequence of Alisedimentitalea scapharcae.</title>
        <authorList>
            <person name="Rong J.-C."/>
            <person name="Yi M.-L."/>
            <person name="Zhao Q."/>
        </authorList>
    </citation>
    <scope>NUCLEOTIDE SEQUENCE [LARGE SCALE GENOMIC DNA]</scope>
    <source>
        <strain evidence="2 3">KCTC 42119</strain>
        <plasmid evidence="2 3">unnamed4</plasmid>
    </source>
</reference>
<evidence type="ECO:0000313" key="3">
    <source>
        <dbReference type="Proteomes" id="UP001623232"/>
    </source>
</evidence>
<dbReference type="Pfam" id="PF13472">
    <property type="entry name" value="Lipase_GDSL_2"/>
    <property type="match status" value="1"/>
</dbReference>
<protein>
    <submittedName>
        <fullName evidence="2">GDSL-type esterase/lipase family protein</fullName>
    </submittedName>
</protein>
<dbReference type="Gene3D" id="3.40.50.1110">
    <property type="entry name" value="SGNH hydrolase"/>
    <property type="match status" value="1"/>
</dbReference>
<geneLocation type="plasmid" evidence="2 3">
    <name>unnamed4</name>
</geneLocation>
<proteinExistence type="predicted"/>
<keyword evidence="3" id="KW-1185">Reference proteome</keyword>
<gene>
    <name evidence="2" type="ORF">QEZ52_20955</name>
</gene>
<dbReference type="Proteomes" id="UP001623232">
    <property type="component" value="Plasmid unnamed4"/>
</dbReference>
<feature type="domain" description="SGNH hydrolase-type esterase" evidence="1">
    <location>
        <begin position="26"/>
        <end position="206"/>
    </location>
</feature>
<dbReference type="InterPro" id="IPR036514">
    <property type="entry name" value="SGNH_hydro_sf"/>
</dbReference>
<sequence>MVRRLFLILTILFQPVIGWADQRVLVLGDSNTWGSNASGPRHGDVVRWGRVVDAALPTVVVIEEGRIGRRSDLNFEYPVNPKTDPLPELVRRHLPLDLVVVMLGTNDLQSGLNRTPQQVAASAVSLGQLIQTAQINVLLVVPPPLHHPEDGALGHLFNTRSAVLSRQLAPAYRAAAQRANLSVFDAGQVSVADGRDGVHLTAGTHRRLGVAIAHRVETLLAQGK</sequence>
<dbReference type="RefSeq" id="WP_343211964.1">
    <property type="nucleotide sequence ID" value="NZ_CP123585.1"/>
</dbReference>
<dbReference type="EMBL" id="CP123585">
    <property type="protein sequence ID" value="WZK91256.1"/>
    <property type="molecule type" value="Genomic_DNA"/>
</dbReference>
<accession>A0ABZ2XYS4</accession>
<evidence type="ECO:0000313" key="2">
    <source>
        <dbReference type="EMBL" id="WZK91256.1"/>
    </source>
</evidence>
<organism evidence="2 3">
    <name type="scientific">Aliisedimentitalea scapharcae</name>
    <dbReference type="NCBI Taxonomy" id="1524259"/>
    <lineage>
        <taxon>Bacteria</taxon>
        <taxon>Pseudomonadati</taxon>
        <taxon>Pseudomonadota</taxon>
        <taxon>Alphaproteobacteria</taxon>
        <taxon>Rhodobacterales</taxon>
        <taxon>Roseobacteraceae</taxon>
        <taxon>Aliisedimentitalea</taxon>
    </lineage>
</organism>
<dbReference type="InterPro" id="IPR013830">
    <property type="entry name" value="SGNH_hydro"/>
</dbReference>